<reference evidence="2" key="1">
    <citation type="submission" date="2024-06" db="EMBL/GenBank/DDBJ databases">
        <title>Genome sequence of Vogesella sp. MAHUQ-64.</title>
        <authorList>
            <person name="Huq M.A."/>
        </authorList>
    </citation>
    <scope>NUCLEOTIDE SEQUENCE</scope>
    <source>
        <strain evidence="2">MAHUQ-64</strain>
    </source>
</reference>
<sequence length="307" mass="34582">MSAADCPLPPRDGVHASCVVLPQEDWPSLLAYLRQRFAHVADSWQYKLAAGEVWDACGQPLAPTAPYRPGQRLWYFRSVDDEPVVPFDIDILYRDARLLVVDKPHFLACVPGGRHLRETVLTRLRRDPALAAASPIHRLDRETAGVMLFCLDPAARGAYQRLFEARAVYKCYEAIAPYRADLALPLQHRSRLQELPGGFVMREVAGEPNSDTLIELLQRRGDWAQYRLTPGSGKKHQLRAHLAALGIAIANDPWYPDFRNDKAAYDFSRPLALLARRIAFTDPIDGSERVFDSRRQLAWPDEASACA</sequence>
<evidence type="ECO:0000313" key="2">
    <source>
        <dbReference type="EMBL" id="MEQ6292552.1"/>
    </source>
</evidence>
<dbReference type="PANTHER" id="PTHR21600:SF84">
    <property type="entry name" value="PSEUDOURIDINE SYNTHASE RSUA_RLUA-LIKE DOMAIN-CONTAINING PROTEIN"/>
    <property type="match status" value="1"/>
</dbReference>
<gene>
    <name evidence="2" type="ORF">ABNW52_18210</name>
</gene>
<dbReference type="InterPro" id="IPR020103">
    <property type="entry name" value="PsdUridine_synth_cat_dom_sf"/>
</dbReference>
<dbReference type="PANTHER" id="PTHR21600">
    <property type="entry name" value="MITOCHONDRIAL RNA PSEUDOURIDINE SYNTHASE"/>
    <property type="match status" value="1"/>
</dbReference>
<dbReference type="InterPro" id="IPR006224">
    <property type="entry name" value="PsdUridine_synth_RluA-like_CS"/>
</dbReference>
<dbReference type="InterPro" id="IPR050188">
    <property type="entry name" value="RluA_PseudoU_synthase"/>
</dbReference>
<dbReference type="EMBL" id="JBEFLD010000011">
    <property type="protein sequence ID" value="MEQ6292552.1"/>
    <property type="molecule type" value="Genomic_DNA"/>
</dbReference>
<proteinExistence type="predicted"/>
<protein>
    <submittedName>
        <fullName evidence="2">Pseudouridine synthase</fullName>
    </submittedName>
</protein>
<dbReference type="SUPFAM" id="SSF55120">
    <property type="entry name" value="Pseudouridine synthase"/>
    <property type="match status" value="1"/>
</dbReference>
<dbReference type="PROSITE" id="PS01129">
    <property type="entry name" value="PSI_RLU"/>
    <property type="match status" value="1"/>
</dbReference>
<evidence type="ECO:0000259" key="1">
    <source>
        <dbReference type="Pfam" id="PF00849"/>
    </source>
</evidence>
<accession>A0ABV1M8M5</accession>
<keyword evidence="3" id="KW-1185">Reference proteome</keyword>
<dbReference type="RefSeq" id="WP_349591004.1">
    <property type="nucleotide sequence ID" value="NZ_JBEFLD010000011.1"/>
</dbReference>
<dbReference type="InterPro" id="IPR006145">
    <property type="entry name" value="PsdUridine_synth_RsuA/RluA"/>
</dbReference>
<dbReference type="Pfam" id="PF00849">
    <property type="entry name" value="PseudoU_synth_2"/>
    <property type="match status" value="1"/>
</dbReference>
<organism evidence="2 3">
    <name type="scientific">Vogesella oryzagri</name>
    <dbReference type="NCBI Taxonomy" id="3160864"/>
    <lineage>
        <taxon>Bacteria</taxon>
        <taxon>Pseudomonadati</taxon>
        <taxon>Pseudomonadota</taxon>
        <taxon>Betaproteobacteria</taxon>
        <taxon>Neisseriales</taxon>
        <taxon>Chromobacteriaceae</taxon>
        <taxon>Vogesella</taxon>
    </lineage>
</organism>
<feature type="domain" description="Pseudouridine synthase RsuA/RluA-like" evidence="1">
    <location>
        <begin position="98"/>
        <end position="244"/>
    </location>
</feature>
<dbReference type="Gene3D" id="3.30.2350.10">
    <property type="entry name" value="Pseudouridine synthase"/>
    <property type="match status" value="1"/>
</dbReference>
<name>A0ABV1M8M5_9NEIS</name>
<evidence type="ECO:0000313" key="3">
    <source>
        <dbReference type="Proteomes" id="UP001433638"/>
    </source>
</evidence>
<comment type="caution">
    <text evidence="2">The sequence shown here is derived from an EMBL/GenBank/DDBJ whole genome shotgun (WGS) entry which is preliminary data.</text>
</comment>
<dbReference type="Proteomes" id="UP001433638">
    <property type="component" value="Unassembled WGS sequence"/>
</dbReference>